<feature type="signal peptide" evidence="8">
    <location>
        <begin position="1"/>
        <end position="18"/>
    </location>
</feature>
<evidence type="ECO:0000259" key="9">
    <source>
        <dbReference type="Pfam" id="PF00082"/>
    </source>
</evidence>
<dbReference type="GO" id="GO:0005576">
    <property type="term" value="C:extracellular region"/>
    <property type="evidence" value="ECO:0007669"/>
    <property type="project" value="UniProtKB-ARBA"/>
</dbReference>
<feature type="active site" description="Charge relay system" evidence="6">
    <location>
        <position position="149"/>
    </location>
</feature>
<comment type="caution">
    <text evidence="11">The sequence shown here is derived from an EMBL/GenBank/DDBJ whole genome shotgun (WGS) entry which is preliminary data.</text>
</comment>
<dbReference type="PROSITE" id="PS00138">
    <property type="entry name" value="SUBTILASE_SER"/>
    <property type="match status" value="1"/>
</dbReference>
<comment type="similarity">
    <text evidence="1 6 7">Belongs to the peptidase S8 family.</text>
</comment>
<name>A0A8H7THX7_BIOOC</name>
<dbReference type="InterPro" id="IPR010259">
    <property type="entry name" value="S8pro/Inhibitor_I9"/>
</dbReference>
<keyword evidence="2 6" id="KW-0645">Protease</keyword>
<dbReference type="Proteomes" id="UP000616885">
    <property type="component" value="Unassembled WGS sequence"/>
</dbReference>
<dbReference type="Pfam" id="PF05922">
    <property type="entry name" value="Inhibitor_I9"/>
    <property type="match status" value="1"/>
</dbReference>
<evidence type="ECO:0000256" key="5">
    <source>
        <dbReference type="ARBA" id="ARBA00022825"/>
    </source>
</evidence>
<feature type="domain" description="Peptidase S8/S53" evidence="9">
    <location>
        <begin position="146"/>
        <end position="349"/>
    </location>
</feature>
<dbReference type="SUPFAM" id="SSF52743">
    <property type="entry name" value="Subtilisin-like"/>
    <property type="match status" value="1"/>
</dbReference>
<evidence type="ECO:0000256" key="3">
    <source>
        <dbReference type="ARBA" id="ARBA00022729"/>
    </source>
</evidence>
<dbReference type="InterPro" id="IPR023828">
    <property type="entry name" value="Peptidase_S8_Ser-AS"/>
</dbReference>
<evidence type="ECO:0000256" key="8">
    <source>
        <dbReference type="SAM" id="SignalP"/>
    </source>
</evidence>
<dbReference type="InterPro" id="IPR023827">
    <property type="entry name" value="Peptidase_S8_Asp-AS"/>
</dbReference>
<proteinExistence type="inferred from homology"/>
<evidence type="ECO:0000256" key="6">
    <source>
        <dbReference type="PROSITE-ProRule" id="PRU01240"/>
    </source>
</evidence>
<evidence type="ECO:0000256" key="7">
    <source>
        <dbReference type="RuleBase" id="RU003355"/>
    </source>
</evidence>
<feature type="chain" id="PRO_5034542970" description="Peptidase S8/S53 domain-containing protein" evidence="8">
    <location>
        <begin position="19"/>
        <end position="392"/>
    </location>
</feature>
<dbReference type="InterPro" id="IPR000209">
    <property type="entry name" value="Peptidase_S8/S53_dom"/>
</dbReference>
<protein>
    <recommendedName>
        <fullName evidence="13">Peptidase S8/S53 domain-containing protein</fullName>
    </recommendedName>
</protein>
<dbReference type="InterPro" id="IPR015500">
    <property type="entry name" value="Peptidase_S8_subtilisin-rel"/>
</dbReference>
<dbReference type="PROSITE" id="PS51892">
    <property type="entry name" value="SUBTILASE"/>
    <property type="match status" value="1"/>
</dbReference>
<dbReference type="InterPro" id="IPR022398">
    <property type="entry name" value="Peptidase_S8_His-AS"/>
</dbReference>
<dbReference type="Pfam" id="PF00082">
    <property type="entry name" value="Peptidase_S8"/>
    <property type="match status" value="1"/>
</dbReference>
<dbReference type="EMBL" id="JADCTT010000007">
    <property type="protein sequence ID" value="KAF9749835.1"/>
    <property type="molecule type" value="Genomic_DNA"/>
</dbReference>
<dbReference type="PRINTS" id="PR00723">
    <property type="entry name" value="SUBTILISIN"/>
</dbReference>
<dbReference type="AlphaFoldDB" id="A0A8H7THX7"/>
<evidence type="ECO:0000313" key="12">
    <source>
        <dbReference type="Proteomes" id="UP000616885"/>
    </source>
</evidence>
<dbReference type="GO" id="GO:0004252">
    <property type="term" value="F:serine-type endopeptidase activity"/>
    <property type="evidence" value="ECO:0007669"/>
    <property type="project" value="UniProtKB-UniRule"/>
</dbReference>
<evidence type="ECO:0008006" key="13">
    <source>
        <dbReference type="Google" id="ProtNLM"/>
    </source>
</evidence>
<organism evidence="11 12">
    <name type="scientific">Bionectria ochroleuca</name>
    <name type="common">Gliocladium roseum</name>
    <dbReference type="NCBI Taxonomy" id="29856"/>
    <lineage>
        <taxon>Eukaryota</taxon>
        <taxon>Fungi</taxon>
        <taxon>Dikarya</taxon>
        <taxon>Ascomycota</taxon>
        <taxon>Pezizomycotina</taxon>
        <taxon>Sordariomycetes</taxon>
        <taxon>Hypocreomycetidae</taxon>
        <taxon>Hypocreales</taxon>
        <taxon>Bionectriaceae</taxon>
        <taxon>Clonostachys</taxon>
    </lineage>
</organism>
<evidence type="ECO:0000313" key="11">
    <source>
        <dbReference type="EMBL" id="KAF9749835.1"/>
    </source>
</evidence>
<dbReference type="InterPro" id="IPR037045">
    <property type="entry name" value="S8pro/Inhibitor_I9_sf"/>
</dbReference>
<evidence type="ECO:0000259" key="10">
    <source>
        <dbReference type="Pfam" id="PF05922"/>
    </source>
</evidence>
<reference evidence="11" key="1">
    <citation type="submission" date="2020-10" db="EMBL/GenBank/DDBJ databases">
        <title>High-Quality Genome Resource of Clonostachys rosea strain S41 by Oxford Nanopore Long-Read Sequencing.</title>
        <authorList>
            <person name="Wang H."/>
        </authorList>
    </citation>
    <scope>NUCLEOTIDE SEQUENCE</scope>
    <source>
        <strain evidence="11">S41</strain>
    </source>
</reference>
<accession>A0A8H7THX7</accession>
<dbReference type="FunFam" id="3.40.50.200:FF:000014">
    <property type="entry name" value="Proteinase K"/>
    <property type="match status" value="1"/>
</dbReference>
<dbReference type="CDD" id="cd04077">
    <property type="entry name" value="Peptidases_S8_PCSK9_ProteinaseK_like"/>
    <property type="match status" value="1"/>
</dbReference>
<dbReference type="PROSITE" id="PS00136">
    <property type="entry name" value="SUBTILASE_ASP"/>
    <property type="match status" value="1"/>
</dbReference>
<gene>
    <name evidence="11" type="ORF">IM811_015862</name>
</gene>
<dbReference type="Gene3D" id="3.40.50.200">
    <property type="entry name" value="Peptidase S8/S53 domain"/>
    <property type="match status" value="1"/>
</dbReference>
<dbReference type="PANTHER" id="PTHR43806:SF58">
    <property type="entry name" value="ALKALINE PROTEASE 1-RELATED"/>
    <property type="match status" value="1"/>
</dbReference>
<dbReference type="InterPro" id="IPR034193">
    <property type="entry name" value="PCSK9_ProteinaseK-like"/>
</dbReference>
<evidence type="ECO:0000256" key="4">
    <source>
        <dbReference type="ARBA" id="ARBA00022801"/>
    </source>
</evidence>
<dbReference type="InterPro" id="IPR036852">
    <property type="entry name" value="Peptidase_S8/S53_dom_sf"/>
</dbReference>
<dbReference type="PROSITE" id="PS00137">
    <property type="entry name" value="SUBTILASE_HIS"/>
    <property type="match status" value="1"/>
</dbReference>
<evidence type="ECO:0000256" key="1">
    <source>
        <dbReference type="ARBA" id="ARBA00011073"/>
    </source>
</evidence>
<dbReference type="GO" id="GO:0006508">
    <property type="term" value="P:proteolysis"/>
    <property type="evidence" value="ECO:0007669"/>
    <property type="project" value="UniProtKB-KW"/>
</dbReference>
<feature type="active site" description="Charge relay system" evidence="6">
    <location>
        <position position="180"/>
    </location>
</feature>
<dbReference type="InterPro" id="IPR050131">
    <property type="entry name" value="Peptidase_S8_subtilisin-like"/>
</dbReference>
<keyword evidence="4 6" id="KW-0378">Hydrolase</keyword>
<feature type="active site" description="Charge relay system" evidence="6">
    <location>
        <position position="335"/>
    </location>
</feature>
<dbReference type="PANTHER" id="PTHR43806">
    <property type="entry name" value="PEPTIDASE S8"/>
    <property type="match status" value="1"/>
</dbReference>
<feature type="domain" description="Inhibitor I9" evidence="10">
    <location>
        <begin position="65"/>
        <end position="107"/>
    </location>
</feature>
<keyword evidence="3 8" id="KW-0732">Signal</keyword>
<dbReference type="SUPFAM" id="SSF54897">
    <property type="entry name" value="Protease propeptides/inhibitors"/>
    <property type="match status" value="1"/>
</dbReference>
<sequence>MTKMRLCVLLAAIQVVLGISTLRTEPAPLLLRTEDADVIADHYIIKFRDAKSRRSINNAINTLQIDPDHTFEHVFKGFASKLSTETLNALRNHPDVEYIEQDSTVSVDGFVDQADAQWGLARISHRKPNFSTYAYDSSAGEGTCAYVLDSGIDIAHPDFGGRASWLANFIDSSNRDGKGHGTHVAGIIGSNTYGVAKKTTLYAVKVIGNGGMGTTSSMIAGLEFVLADAPARHCPKGVVANMSLRDKPSTSLNAAAAALVSNGIFLAVSAGNNNLDTSSQSPASEPTVCTVGATNITDARWEYSNYGPGVDVFAPGVSILSTSPGNWTSVKSGTSQASPHVAGLAAYLAAMEGFPGADALCNRIKEIATDGILLNIPDDTVNKLVFNGNPSS</sequence>
<dbReference type="Gene3D" id="3.30.70.80">
    <property type="entry name" value="Peptidase S8 propeptide/proteinase inhibitor I9"/>
    <property type="match status" value="1"/>
</dbReference>
<evidence type="ECO:0000256" key="2">
    <source>
        <dbReference type="ARBA" id="ARBA00022670"/>
    </source>
</evidence>
<keyword evidence="5 6" id="KW-0720">Serine protease</keyword>